<feature type="domain" description="3-beta hydroxysteroid dehydrogenase/isomerase" evidence="1">
    <location>
        <begin position="6"/>
        <end position="250"/>
    </location>
</feature>
<sequence>MKKIFVTGGSGFVGQHLILMLIEQGYEVNALARSAKAVQIVEQLGATAIKGDLNDANALASGVKGCSSVFHLAASVDFFASEKQLQKLHVEATALLLSAAKDANVKKFIYLSAASVIMNGKPITNADETFISDNIIDGYSRTKLQAEKLVLKENTPNFQTVSIRPPLIWGKGDPNTLAGIIDAVEKGTMQLIGGGKHRFVTCHVINVCHALILAEQSEKSGGKAYFITDGETRVFRDFIKKYVGTQGITVPDKSVSLAMAKTVASIMEFVWKTFRLKGHPPLYKGLVNALGLEFITNDTKARREIGYKTFVTIEQGLEMMKD</sequence>
<evidence type="ECO:0000313" key="2">
    <source>
        <dbReference type="EMBL" id="MCX8534163.1"/>
    </source>
</evidence>
<dbReference type="Proteomes" id="UP001070176">
    <property type="component" value="Unassembled WGS sequence"/>
</dbReference>
<dbReference type="SUPFAM" id="SSF51735">
    <property type="entry name" value="NAD(P)-binding Rossmann-fold domains"/>
    <property type="match status" value="1"/>
</dbReference>
<accession>A0ABT3Y7L5</accession>
<comment type="caution">
    <text evidence="2">The sequence shown here is derived from an EMBL/GenBank/DDBJ whole genome shotgun (WGS) entry which is preliminary data.</text>
</comment>
<dbReference type="InterPro" id="IPR051783">
    <property type="entry name" value="NAD(P)-dependent_oxidoreduct"/>
</dbReference>
<reference evidence="2" key="1">
    <citation type="submission" date="2022-10" db="EMBL/GenBank/DDBJ databases">
        <title>Chryseobacterium sp. nov., a novel bacterial species.</title>
        <authorList>
            <person name="Cao Y."/>
        </authorList>
    </citation>
    <scope>NUCLEOTIDE SEQUENCE</scope>
    <source>
        <strain evidence="2">KC 927</strain>
    </source>
</reference>
<name>A0ABT3Y7L5_9FLAO</name>
<proteinExistence type="predicted"/>
<keyword evidence="3" id="KW-1185">Reference proteome</keyword>
<protein>
    <submittedName>
        <fullName evidence="2">NAD-dependent epimerase/dehydratase family protein</fullName>
    </submittedName>
</protein>
<dbReference type="Gene3D" id="3.40.50.720">
    <property type="entry name" value="NAD(P)-binding Rossmann-like Domain"/>
    <property type="match status" value="1"/>
</dbReference>
<dbReference type="PANTHER" id="PTHR48079">
    <property type="entry name" value="PROTEIN YEEZ"/>
    <property type="match status" value="1"/>
</dbReference>
<dbReference type="Pfam" id="PF01073">
    <property type="entry name" value="3Beta_HSD"/>
    <property type="match status" value="1"/>
</dbReference>
<evidence type="ECO:0000259" key="1">
    <source>
        <dbReference type="Pfam" id="PF01073"/>
    </source>
</evidence>
<dbReference type="PANTHER" id="PTHR48079:SF6">
    <property type="entry name" value="NAD(P)-BINDING DOMAIN-CONTAINING PROTEIN-RELATED"/>
    <property type="match status" value="1"/>
</dbReference>
<evidence type="ECO:0000313" key="3">
    <source>
        <dbReference type="Proteomes" id="UP001070176"/>
    </source>
</evidence>
<dbReference type="EMBL" id="JAOVZV010000021">
    <property type="protein sequence ID" value="MCX8534163.1"/>
    <property type="molecule type" value="Genomic_DNA"/>
</dbReference>
<dbReference type="InterPro" id="IPR036291">
    <property type="entry name" value="NAD(P)-bd_dom_sf"/>
</dbReference>
<dbReference type="InterPro" id="IPR002225">
    <property type="entry name" value="3Beta_OHSteriod_DH/Estase"/>
</dbReference>
<organism evidence="2 3">
    <name type="scientific">Chryseobacterium luquanense</name>
    <dbReference type="NCBI Taxonomy" id="2983766"/>
    <lineage>
        <taxon>Bacteria</taxon>
        <taxon>Pseudomonadati</taxon>
        <taxon>Bacteroidota</taxon>
        <taxon>Flavobacteriia</taxon>
        <taxon>Flavobacteriales</taxon>
        <taxon>Weeksellaceae</taxon>
        <taxon>Chryseobacterium group</taxon>
        <taxon>Chryseobacterium</taxon>
    </lineage>
</organism>
<dbReference type="RefSeq" id="WP_267282617.1">
    <property type="nucleotide sequence ID" value="NZ_JAOVZV010000021.1"/>
</dbReference>
<gene>
    <name evidence="2" type="ORF">OEA66_17580</name>
</gene>